<dbReference type="InterPro" id="IPR036860">
    <property type="entry name" value="SH2_dom_sf"/>
</dbReference>
<dbReference type="PANTHER" id="PTHR31128">
    <property type="entry name" value="PROTEIN CBR-CLEC-135-RELATED"/>
    <property type="match status" value="1"/>
</dbReference>
<evidence type="ECO:0000313" key="1">
    <source>
        <dbReference type="EnsemblMetazoa" id="PPA08677.1"/>
    </source>
</evidence>
<name>A0A2A6CZ28_PRIPA</name>
<dbReference type="Proteomes" id="UP000005239">
    <property type="component" value="Unassembled WGS sequence"/>
</dbReference>
<reference evidence="2" key="1">
    <citation type="journal article" date="2008" name="Nat. Genet.">
        <title>The Pristionchus pacificus genome provides a unique perspective on nematode lifestyle and parasitism.</title>
        <authorList>
            <person name="Dieterich C."/>
            <person name="Clifton S.W."/>
            <person name="Schuster L.N."/>
            <person name="Chinwalla A."/>
            <person name="Delehaunty K."/>
            <person name="Dinkelacker I."/>
            <person name="Fulton L."/>
            <person name="Fulton R."/>
            <person name="Godfrey J."/>
            <person name="Minx P."/>
            <person name="Mitreva M."/>
            <person name="Roeseler W."/>
            <person name="Tian H."/>
            <person name="Witte H."/>
            <person name="Yang S.P."/>
            <person name="Wilson R.K."/>
            <person name="Sommer R.J."/>
        </authorList>
    </citation>
    <scope>NUCLEOTIDE SEQUENCE [LARGE SCALE GENOMIC DNA]</scope>
    <source>
        <strain evidence="2">PS312</strain>
    </source>
</reference>
<dbReference type="SUPFAM" id="SSF55550">
    <property type="entry name" value="SH2 domain"/>
    <property type="match status" value="1"/>
</dbReference>
<gene>
    <name evidence="1" type="primary">WBGene00098231</name>
</gene>
<dbReference type="EnsemblMetazoa" id="PPA08677.1">
    <property type="protein sequence ID" value="PPA08677.1"/>
    <property type="gene ID" value="WBGene00098231"/>
</dbReference>
<keyword evidence="2" id="KW-1185">Reference proteome</keyword>
<evidence type="ECO:0000313" key="2">
    <source>
        <dbReference type="Proteomes" id="UP000005239"/>
    </source>
</evidence>
<dbReference type="AlphaFoldDB" id="A0A2A6CZ28"/>
<dbReference type="Gene3D" id="3.30.505.10">
    <property type="entry name" value="SH2 domain"/>
    <property type="match status" value="1"/>
</dbReference>
<reference evidence="1" key="2">
    <citation type="submission" date="2022-06" db="UniProtKB">
        <authorList>
            <consortium name="EnsemblMetazoa"/>
        </authorList>
    </citation>
    <scope>IDENTIFICATION</scope>
    <source>
        <strain evidence="1">PS312</strain>
    </source>
</reference>
<organism evidence="1 2">
    <name type="scientific">Pristionchus pacificus</name>
    <name type="common">Parasitic nematode worm</name>
    <dbReference type="NCBI Taxonomy" id="54126"/>
    <lineage>
        <taxon>Eukaryota</taxon>
        <taxon>Metazoa</taxon>
        <taxon>Ecdysozoa</taxon>
        <taxon>Nematoda</taxon>
        <taxon>Chromadorea</taxon>
        <taxon>Rhabditida</taxon>
        <taxon>Rhabditina</taxon>
        <taxon>Diplogasteromorpha</taxon>
        <taxon>Diplogasteroidea</taxon>
        <taxon>Neodiplogasteridae</taxon>
        <taxon>Pristionchus</taxon>
    </lineage>
</organism>
<accession>A0A2A6CZ28</accession>
<dbReference type="PANTHER" id="PTHR31128:SF6">
    <property type="entry name" value="SH2 DOMAIN-CONTAINING PROTEIN"/>
    <property type="match status" value="1"/>
</dbReference>
<accession>A0A8R1U6M8</accession>
<proteinExistence type="predicted"/>
<sequence>MIELKIGYMTSANEIYHYPIQRFENEGEAYYAVMQTDPDVKVFDSMASLVKHYHTFSDGDSKNGLLESFGQSV</sequence>
<protein>
    <submittedName>
        <fullName evidence="1">Uncharacterized protein</fullName>
    </submittedName>
</protein>